<name>A0ABT3P1J5_9PROT</name>
<feature type="compositionally biased region" description="Gly residues" evidence="1">
    <location>
        <begin position="367"/>
        <end position="448"/>
    </location>
</feature>
<dbReference type="InterPro" id="IPR021728">
    <property type="entry name" value="DUF3300"/>
</dbReference>
<feature type="region of interest" description="Disordered" evidence="1">
    <location>
        <begin position="272"/>
        <end position="448"/>
    </location>
</feature>
<feature type="compositionally biased region" description="Basic and acidic residues" evidence="1">
    <location>
        <begin position="330"/>
        <end position="346"/>
    </location>
</feature>
<organism evidence="2 3">
    <name type="scientific">Sabulicella glaciei</name>
    <dbReference type="NCBI Taxonomy" id="2984948"/>
    <lineage>
        <taxon>Bacteria</taxon>
        <taxon>Pseudomonadati</taxon>
        <taxon>Pseudomonadota</taxon>
        <taxon>Alphaproteobacteria</taxon>
        <taxon>Acetobacterales</taxon>
        <taxon>Acetobacteraceae</taxon>
        <taxon>Sabulicella</taxon>
    </lineage>
</organism>
<accession>A0ABT3P1J5</accession>
<dbReference type="EMBL" id="JAPFQI010000019">
    <property type="protein sequence ID" value="MCW8087624.1"/>
    <property type="molecule type" value="Genomic_DNA"/>
</dbReference>
<proteinExistence type="predicted"/>
<dbReference type="Proteomes" id="UP001526430">
    <property type="component" value="Unassembled WGS sequence"/>
</dbReference>
<sequence>MAEDRKGVETRRGTLLLLAGGGLLAILPPARGQDARLTRGRLEQLVAPIALYPDRLLAQVLMAATYPVEVVQAERWMSDPRNAGLSGAELERAAGAAPWDPAVKSLVAFPDVLRMMSQNLDWTQALGEAFLEREADVLNAVQVLRHRARERGHLRGDERLAVSTEPFAAPPPAGAWIVEPPPEVILIEPAQPDRVYVPVYDPRLVYGEWPYPDYPPPYAPPPASYGLGGSLGTGLAFLGGAAVLGALWGWARPSWGRGVLVEPARYARIPGGRPLPAGGYWRPDPDRRGPRSPGPARWDGRFRGWEPPRAVGGPPRGRGPDRGPGGGPPRFERPRGGPERDFRPGPDRGPSPRPSAPSRGPGPDRGPAGGGGGRGPGGGRPSGNPGGGGRGGNPGGGDRGPRGGGNPGGGGNRHGGGNAGPRGGGGNSGGGGGGGGGRGGGGGGGRGR</sequence>
<keyword evidence="3" id="KW-1185">Reference proteome</keyword>
<dbReference type="Pfam" id="PF11737">
    <property type="entry name" value="DUF3300"/>
    <property type="match status" value="1"/>
</dbReference>
<comment type="caution">
    <text evidence="2">The sequence shown here is derived from an EMBL/GenBank/DDBJ whole genome shotgun (WGS) entry which is preliminary data.</text>
</comment>
<dbReference type="PANTHER" id="PTHR40269:SF1">
    <property type="entry name" value="OUTER MEMBRANE PROTEIN"/>
    <property type="match status" value="1"/>
</dbReference>
<protein>
    <submittedName>
        <fullName evidence="2">DUF3300 domain-containing protein</fullName>
    </submittedName>
</protein>
<reference evidence="2 3" key="1">
    <citation type="submission" date="2022-10" db="EMBL/GenBank/DDBJ databases">
        <title>Roseococcus glaciei nov., sp. nov., isolated from glacier.</title>
        <authorList>
            <person name="Liu Q."/>
            <person name="Xin Y.-H."/>
        </authorList>
    </citation>
    <scope>NUCLEOTIDE SEQUENCE [LARGE SCALE GENOMIC DNA]</scope>
    <source>
        <strain evidence="2 3">MDT2-1-1</strain>
    </source>
</reference>
<evidence type="ECO:0000313" key="2">
    <source>
        <dbReference type="EMBL" id="MCW8087624.1"/>
    </source>
</evidence>
<gene>
    <name evidence="2" type="ORF">OF850_18520</name>
</gene>
<evidence type="ECO:0000313" key="3">
    <source>
        <dbReference type="Proteomes" id="UP001526430"/>
    </source>
</evidence>
<dbReference type="PANTHER" id="PTHR40269">
    <property type="entry name" value="OUTER MEMBRANE PROTEIN-RELATED"/>
    <property type="match status" value="1"/>
</dbReference>
<dbReference type="RefSeq" id="WP_301591832.1">
    <property type="nucleotide sequence ID" value="NZ_JAPFQI010000019.1"/>
</dbReference>
<evidence type="ECO:0000256" key="1">
    <source>
        <dbReference type="SAM" id="MobiDB-lite"/>
    </source>
</evidence>